<dbReference type="SUPFAM" id="SSF50475">
    <property type="entry name" value="FMN-binding split barrel"/>
    <property type="match status" value="1"/>
</dbReference>
<feature type="domain" description="General stress protein FMN-binding split barrel" evidence="1">
    <location>
        <begin position="7"/>
        <end position="145"/>
    </location>
</feature>
<gene>
    <name evidence="3" type="ORF">E2C04_12960</name>
    <name evidence="2" type="ORF">GCM10007231_28840</name>
</gene>
<dbReference type="OrthoDB" id="1432662at2"/>
<sequence length="156" mass="17037">MTDHDEAKAELRKRVEGQRFVMFTTATAEGTLTSRPMTVQEVDGWTLRFITQDSNTVTPESEGKQVNLAFMDGGNYVSLSGTGSVSRDVQQKRELWDRLNEAYAGEPEDPDNVILDVHVDEGEYWDGGNPVARVVGLAKAAITGDPPSGKHAAVDI</sequence>
<dbReference type="PANTHER" id="PTHR34818">
    <property type="entry name" value="PROTEIN BLI-3"/>
    <property type="match status" value="1"/>
</dbReference>
<evidence type="ECO:0000313" key="5">
    <source>
        <dbReference type="Proteomes" id="UP000630594"/>
    </source>
</evidence>
<evidence type="ECO:0000313" key="4">
    <source>
        <dbReference type="Proteomes" id="UP000297025"/>
    </source>
</evidence>
<dbReference type="RefSeq" id="WP_135832906.1">
    <property type="nucleotide sequence ID" value="NZ_BMCK01000005.1"/>
</dbReference>
<evidence type="ECO:0000259" key="1">
    <source>
        <dbReference type="Pfam" id="PF16242"/>
    </source>
</evidence>
<dbReference type="Proteomes" id="UP000630594">
    <property type="component" value="Unassembled WGS sequence"/>
</dbReference>
<protein>
    <submittedName>
        <fullName evidence="2">General stress protein</fullName>
    </submittedName>
    <submittedName>
        <fullName evidence="3">Pyridoxamine 5'-phosphate oxidase</fullName>
    </submittedName>
</protein>
<evidence type="ECO:0000313" key="3">
    <source>
        <dbReference type="EMBL" id="QCC77863.1"/>
    </source>
</evidence>
<proteinExistence type="predicted"/>
<dbReference type="KEGG" id="ndp:E2C04_12960"/>
<dbReference type="Pfam" id="PF16242">
    <property type="entry name" value="Pyrid_ox_like"/>
    <property type="match status" value="1"/>
</dbReference>
<dbReference type="EMBL" id="BMCK01000005">
    <property type="protein sequence ID" value="GGD27614.1"/>
    <property type="molecule type" value="Genomic_DNA"/>
</dbReference>
<accession>A0A4P7UCD6</accession>
<dbReference type="PANTHER" id="PTHR34818:SF1">
    <property type="entry name" value="PROTEIN BLI-3"/>
    <property type="match status" value="1"/>
</dbReference>
<reference evidence="3" key="4">
    <citation type="submission" date="2019-03" db="EMBL/GenBank/DDBJ databases">
        <authorList>
            <person name="Huang Y."/>
        </authorList>
    </citation>
    <scope>NUCLEOTIDE SEQUENCE</scope>
    <source>
        <strain evidence="3">JCM 16608</strain>
    </source>
</reference>
<keyword evidence="5" id="KW-1185">Reference proteome</keyword>
<dbReference type="Gene3D" id="2.30.110.10">
    <property type="entry name" value="Electron Transport, Fmn-binding Protein, Chain A"/>
    <property type="match status" value="1"/>
</dbReference>
<dbReference type="InterPro" id="IPR038725">
    <property type="entry name" value="YdaG_split_barrel_FMN-bd"/>
</dbReference>
<dbReference type="InterPro" id="IPR052917">
    <property type="entry name" value="Stress-Dev_Protein"/>
</dbReference>
<reference evidence="2" key="5">
    <citation type="submission" date="2024-05" db="EMBL/GenBank/DDBJ databases">
        <authorList>
            <person name="Sun Q."/>
            <person name="Sedlacek I."/>
        </authorList>
    </citation>
    <scope>NUCLEOTIDE SEQUENCE</scope>
    <source>
        <strain evidence="2">CCM 7403</strain>
    </source>
</reference>
<reference evidence="2" key="2">
    <citation type="journal article" date="2014" name="Int. J. Syst. Evol. Microbiol.">
        <title>Complete genome of a new Firmicutes species belonging to the dominant human colonic microbiota ('Ruminococcus bicirculans') reveals two chromosomes and a selective capacity to utilize plant glucans.</title>
        <authorList>
            <consortium name="NISC Comparative Sequencing Program"/>
            <person name="Wegmann U."/>
            <person name="Louis P."/>
            <person name="Goesmann A."/>
            <person name="Henrissat B."/>
            <person name="Duncan S.H."/>
            <person name="Flint H.J."/>
        </authorList>
    </citation>
    <scope>NUCLEOTIDE SEQUENCE</scope>
    <source>
        <strain evidence="2">CCM 7403</strain>
    </source>
</reference>
<reference evidence="5" key="3">
    <citation type="journal article" date="2019" name="Int. J. Syst. Evol. Microbiol.">
        <title>The Global Catalogue of Microorganisms (GCM) 10K type strain sequencing project: providing services to taxonomists for standard genome sequencing and annotation.</title>
        <authorList>
            <consortium name="The Broad Institute Genomics Platform"/>
            <consortium name="The Broad Institute Genome Sequencing Center for Infectious Disease"/>
            <person name="Wu L."/>
            <person name="Ma J."/>
        </authorList>
    </citation>
    <scope>NUCLEOTIDE SEQUENCE [LARGE SCALE GENOMIC DNA]</scope>
    <source>
        <strain evidence="5">CCM 7403</strain>
    </source>
</reference>
<name>A0A4P7UCD6_9ACTN</name>
<dbReference type="InterPro" id="IPR012349">
    <property type="entry name" value="Split_barrel_FMN-bd"/>
</dbReference>
<organism evidence="3 4">
    <name type="scientific">Nocardioides daphniae</name>
    <dbReference type="NCBI Taxonomy" id="402297"/>
    <lineage>
        <taxon>Bacteria</taxon>
        <taxon>Bacillati</taxon>
        <taxon>Actinomycetota</taxon>
        <taxon>Actinomycetes</taxon>
        <taxon>Propionibacteriales</taxon>
        <taxon>Nocardioidaceae</taxon>
        <taxon>Nocardioides</taxon>
    </lineage>
</organism>
<evidence type="ECO:0000313" key="2">
    <source>
        <dbReference type="EMBL" id="GGD27614.1"/>
    </source>
</evidence>
<dbReference type="AlphaFoldDB" id="A0A4P7UCD6"/>
<dbReference type="EMBL" id="CP038462">
    <property type="protein sequence ID" value="QCC77863.1"/>
    <property type="molecule type" value="Genomic_DNA"/>
</dbReference>
<reference evidence="3 4" key="1">
    <citation type="journal article" date="2008" name="Int. J. Syst. Evol. Microbiol.">
        <title>Nocardioides daphniae sp. nov., isolated from Daphnia cucullata (Crustacea: Cladocera).</title>
        <authorList>
            <person name="Toth E.M."/>
            <person name="Keki Z."/>
            <person name="Homonnay Z.G."/>
            <person name="Borsodi A.K."/>
            <person name="Marialigeti K."/>
            <person name="Schumann P."/>
        </authorList>
    </citation>
    <scope>NUCLEOTIDE SEQUENCE [LARGE SCALE GENOMIC DNA]</scope>
    <source>
        <strain evidence="3 4">JCM 16608</strain>
    </source>
</reference>
<dbReference type="Proteomes" id="UP000297025">
    <property type="component" value="Chromosome"/>
</dbReference>